<reference evidence="5" key="2">
    <citation type="submission" date="2020-04" db="EMBL/GenBank/DDBJ databases">
        <authorList>
            <consortium name="NCBI Genome Project"/>
        </authorList>
    </citation>
    <scope>NUCLEOTIDE SEQUENCE</scope>
    <source>
        <strain evidence="5">CBS 781.70</strain>
    </source>
</reference>
<accession>A0A6G1G5N6</accession>
<dbReference type="AlphaFoldDB" id="A0A6G1G5N6"/>
<evidence type="ECO:0000256" key="1">
    <source>
        <dbReference type="SAM" id="MobiDB-lite"/>
    </source>
</evidence>
<dbReference type="InterPro" id="IPR019434">
    <property type="entry name" value="DUF2423"/>
</dbReference>
<proteinExistence type="predicted"/>
<feature type="region of interest" description="Disordered" evidence="1">
    <location>
        <begin position="1"/>
        <end position="124"/>
    </location>
</feature>
<dbReference type="EMBL" id="ML975155">
    <property type="protein sequence ID" value="KAF1813149.1"/>
    <property type="molecule type" value="Genomic_DNA"/>
</dbReference>
<feature type="compositionally biased region" description="Basic residues" evidence="1">
    <location>
        <begin position="1"/>
        <end position="21"/>
    </location>
</feature>
<name>A0A6G1G5N6_9PEZI</name>
<feature type="compositionally biased region" description="Basic residues" evidence="1">
    <location>
        <begin position="84"/>
        <end position="115"/>
    </location>
</feature>
<feature type="domain" description="DUF2423" evidence="2">
    <location>
        <begin position="1"/>
        <end position="43"/>
    </location>
</feature>
<feature type="compositionally biased region" description="Acidic residues" evidence="1">
    <location>
        <begin position="68"/>
        <end position="79"/>
    </location>
</feature>
<organism evidence="3">
    <name type="scientific">Eremomyces bilateralis CBS 781.70</name>
    <dbReference type="NCBI Taxonomy" id="1392243"/>
    <lineage>
        <taxon>Eukaryota</taxon>
        <taxon>Fungi</taxon>
        <taxon>Dikarya</taxon>
        <taxon>Ascomycota</taxon>
        <taxon>Pezizomycotina</taxon>
        <taxon>Dothideomycetes</taxon>
        <taxon>Dothideomycetes incertae sedis</taxon>
        <taxon>Eremomycetales</taxon>
        <taxon>Eremomycetaceae</taxon>
        <taxon>Eremomyces</taxon>
    </lineage>
</organism>
<evidence type="ECO:0000313" key="5">
    <source>
        <dbReference type="RefSeq" id="XP_033534780.1"/>
    </source>
</evidence>
<evidence type="ECO:0000313" key="3">
    <source>
        <dbReference type="EMBL" id="KAF1813149.1"/>
    </source>
</evidence>
<keyword evidence="4" id="KW-1185">Reference proteome</keyword>
<sequence length="124" mass="13965">MAKSLRSRSAKAQKTQLRRRVFGPVEEERIARLSAAQQELAGQKIESPKMDIDEEKESEQSAAAEVAADPDAEVMDVDEDSSKPTKKSQRKTSRISKPHKKRRSKSAIRFPSMKKSKNDRIGRA</sequence>
<dbReference type="OrthoDB" id="4087970at2759"/>
<dbReference type="PANTHER" id="PTHR28219">
    <property type="entry name" value="UPF0642 PROTEIN YBL028C"/>
    <property type="match status" value="1"/>
</dbReference>
<dbReference type="RefSeq" id="XP_033534780.1">
    <property type="nucleotide sequence ID" value="XM_033679239.1"/>
</dbReference>
<dbReference type="Proteomes" id="UP000504638">
    <property type="component" value="Unplaced"/>
</dbReference>
<dbReference type="GO" id="GO:0030687">
    <property type="term" value="C:preribosome, large subunit precursor"/>
    <property type="evidence" value="ECO:0007669"/>
    <property type="project" value="TreeGrafter"/>
</dbReference>
<dbReference type="Pfam" id="PF10338">
    <property type="entry name" value="YBL028C_N"/>
    <property type="match status" value="1"/>
</dbReference>
<reference evidence="5" key="3">
    <citation type="submission" date="2025-04" db="UniProtKB">
        <authorList>
            <consortium name="RefSeq"/>
        </authorList>
    </citation>
    <scope>IDENTIFICATION</scope>
    <source>
        <strain evidence="5">CBS 781.70</strain>
    </source>
</reference>
<gene>
    <name evidence="3 5" type="ORF">P152DRAFT_457506</name>
</gene>
<protein>
    <recommendedName>
        <fullName evidence="2">DUF2423 domain-containing protein</fullName>
    </recommendedName>
</protein>
<reference evidence="3 5" key="1">
    <citation type="submission" date="2020-01" db="EMBL/GenBank/DDBJ databases">
        <authorList>
            <consortium name="DOE Joint Genome Institute"/>
            <person name="Haridas S."/>
            <person name="Albert R."/>
            <person name="Binder M."/>
            <person name="Bloem J."/>
            <person name="Labutti K."/>
            <person name="Salamov A."/>
            <person name="Andreopoulos B."/>
            <person name="Baker S.E."/>
            <person name="Barry K."/>
            <person name="Bills G."/>
            <person name="Bluhm B.H."/>
            <person name="Cannon C."/>
            <person name="Castanera R."/>
            <person name="Culley D.E."/>
            <person name="Daum C."/>
            <person name="Ezra D."/>
            <person name="Gonzalez J.B."/>
            <person name="Henrissat B."/>
            <person name="Kuo A."/>
            <person name="Liang C."/>
            <person name="Lipzen A."/>
            <person name="Lutzoni F."/>
            <person name="Magnuson J."/>
            <person name="Mondo S."/>
            <person name="Nolan M."/>
            <person name="Ohm R."/>
            <person name="Pangilinan J."/>
            <person name="Park H.-J."/>
            <person name="Ramirez L."/>
            <person name="Alfaro M."/>
            <person name="Sun H."/>
            <person name="Tritt A."/>
            <person name="Yoshinaga Y."/>
            <person name="Zwiers L.-H."/>
            <person name="Turgeon B.G."/>
            <person name="Goodwin S.B."/>
            <person name="Spatafora J.W."/>
            <person name="Crous P.W."/>
            <person name="Grigoriev I.V."/>
        </authorList>
    </citation>
    <scope>NUCLEOTIDE SEQUENCE</scope>
    <source>
        <strain evidence="3 5">CBS 781.70</strain>
    </source>
</reference>
<evidence type="ECO:0000259" key="2">
    <source>
        <dbReference type="Pfam" id="PF10338"/>
    </source>
</evidence>
<evidence type="ECO:0000313" key="4">
    <source>
        <dbReference type="Proteomes" id="UP000504638"/>
    </source>
</evidence>
<dbReference type="GeneID" id="54419809"/>
<dbReference type="PANTHER" id="PTHR28219:SF1">
    <property type="entry name" value="UPF0642 PROTEIN YBL028C"/>
    <property type="match status" value="1"/>
</dbReference>